<proteinExistence type="predicted"/>
<evidence type="ECO:0000313" key="7">
    <source>
        <dbReference type="Proteomes" id="UP001177744"/>
    </source>
</evidence>
<dbReference type="GO" id="GO:0005739">
    <property type="term" value="C:mitochondrion"/>
    <property type="evidence" value="ECO:0007669"/>
    <property type="project" value="TreeGrafter"/>
</dbReference>
<feature type="domain" description="Aminoacyl-tRNA synthetase class II (D/K/N)" evidence="5">
    <location>
        <begin position="181"/>
        <end position="238"/>
    </location>
</feature>
<dbReference type="EMBL" id="JAULJE010000007">
    <property type="protein sequence ID" value="KAK1341497.1"/>
    <property type="molecule type" value="Genomic_DNA"/>
</dbReference>
<evidence type="ECO:0000256" key="4">
    <source>
        <dbReference type="SAM" id="MobiDB-lite"/>
    </source>
</evidence>
<dbReference type="Proteomes" id="UP001177744">
    <property type="component" value="Unassembled WGS sequence"/>
</dbReference>
<dbReference type="Pfam" id="PF00152">
    <property type="entry name" value="tRNA-synt_2"/>
    <property type="match status" value="2"/>
</dbReference>
<evidence type="ECO:0000259" key="5">
    <source>
        <dbReference type="Pfam" id="PF00152"/>
    </source>
</evidence>
<keyword evidence="3" id="KW-0067">ATP-binding</keyword>
<sequence length="258" mass="30128">MLPHFHFGLKEKETKYHQRYLKLVLNDFVRQKSFLDELRFLEFETPMMNIIPGGTVAKPFSTNHNELDLNLCMRIAPEFCHKMLVVGNCREHDFRDGKAHYRWLQGHPPSSGLEGQAYEIDFTPPFQKELEKALGVKLPETILFETEEICKIPDDICVAKAVECPPPRTTATKLVEEFLEVACINPTFIYDHPQIMNPFVKWHRPKVGLTEHFELFVMRKEIRNASTELNDPMRQRQNDPPKDLEAMTTKAKSNMQRM</sequence>
<evidence type="ECO:0000256" key="3">
    <source>
        <dbReference type="ARBA" id="ARBA00022840"/>
    </source>
</evidence>
<dbReference type="GO" id="GO:0002276">
    <property type="term" value="P:basophil activation involved in immune response"/>
    <property type="evidence" value="ECO:0007669"/>
    <property type="project" value="TreeGrafter"/>
</dbReference>
<evidence type="ECO:0000256" key="2">
    <source>
        <dbReference type="ARBA" id="ARBA00022741"/>
    </source>
</evidence>
<protein>
    <recommendedName>
        <fullName evidence="5">Aminoacyl-tRNA synthetase class II (D/K/N) domain-containing protein</fullName>
    </recommendedName>
</protein>
<dbReference type="GO" id="GO:0005615">
    <property type="term" value="C:extracellular space"/>
    <property type="evidence" value="ECO:0007669"/>
    <property type="project" value="TreeGrafter"/>
</dbReference>
<feature type="non-terminal residue" evidence="6">
    <location>
        <position position="258"/>
    </location>
</feature>
<dbReference type="GO" id="GO:0015966">
    <property type="term" value="P:diadenosine tetraphosphate biosynthetic process"/>
    <property type="evidence" value="ECO:0007669"/>
    <property type="project" value="TreeGrafter"/>
</dbReference>
<keyword evidence="7" id="KW-1185">Reference proteome</keyword>
<dbReference type="GO" id="GO:0004824">
    <property type="term" value="F:lysine-tRNA ligase activity"/>
    <property type="evidence" value="ECO:0007669"/>
    <property type="project" value="InterPro"/>
</dbReference>
<dbReference type="GO" id="GO:0005524">
    <property type="term" value="F:ATP binding"/>
    <property type="evidence" value="ECO:0007669"/>
    <property type="project" value="UniProtKB-KW"/>
</dbReference>
<dbReference type="GO" id="GO:0000049">
    <property type="term" value="F:tRNA binding"/>
    <property type="evidence" value="ECO:0007669"/>
    <property type="project" value="TreeGrafter"/>
</dbReference>
<reference evidence="6" key="1">
    <citation type="submission" date="2023-06" db="EMBL/GenBank/DDBJ databases">
        <title>Reference genome for the Northern bat (Eptesicus nilssonii), a most northern bat species.</title>
        <authorList>
            <person name="Laine V.N."/>
            <person name="Pulliainen A.T."/>
            <person name="Lilley T.M."/>
        </authorList>
    </citation>
    <scope>NUCLEOTIDE SEQUENCE</scope>
    <source>
        <strain evidence="6">BLF_Eptnil</strain>
        <tissue evidence="6">Kidney</tissue>
    </source>
</reference>
<keyword evidence="2" id="KW-0547">Nucleotide-binding</keyword>
<feature type="domain" description="Aminoacyl-tRNA synthetase class II (D/K/N)" evidence="5">
    <location>
        <begin position="32"/>
        <end position="88"/>
    </location>
</feature>
<dbReference type="GO" id="GO:0003877">
    <property type="term" value="F:ATP:ADP adenylyltransferase activity"/>
    <property type="evidence" value="ECO:0007669"/>
    <property type="project" value="TreeGrafter"/>
</dbReference>
<evidence type="ECO:0000256" key="1">
    <source>
        <dbReference type="ARBA" id="ARBA00022598"/>
    </source>
</evidence>
<dbReference type="GO" id="GO:0017101">
    <property type="term" value="C:aminoacyl-tRNA synthetase multienzyme complex"/>
    <property type="evidence" value="ECO:0007669"/>
    <property type="project" value="TreeGrafter"/>
</dbReference>
<name>A0AA40I1W0_CNENI</name>
<dbReference type="PANTHER" id="PTHR42918:SF9">
    <property type="entry name" value="LYSINE--TRNA LIGASE"/>
    <property type="match status" value="1"/>
</dbReference>
<feature type="compositionally biased region" description="Basic and acidic residues" evidence="4">
    <location>
        <begin position="231"/>
        <end position="245"/>
    </location>
</feature>
<organism evidence="6 7">
    <name type="scientific">Cnephaeus nilssonii</name>
    <name type="common">Northern bat</name>
    <name type="synonym">Eptesicus nilssonii</name>
    <dbReference type="NCBI Taxonomy" id="3371016"/>
    <lineage>
        <taxon>Eukaryota</taxon>
        <taxon>Metazoa</taxon>
        <taxon>Chordata</taxon>
        <taxon>Craniata</taxon>
        <taxon>Vertebrata</taxon>
        <taxon>Euteleostomi</taxon>
        <taxon>Mammalia</taxon>
        <taxon>Eutheria</taxon>
        <taxon>Laurasiatheria</taxon>
        <taxon>Chiroptera</taxon>
        <taxon>Yangochiroptera</taxon>
        <taxon>Vespertilionidae</taxon>
        <taxon>Cnephaeus</taxon>
    </lineage>
</organism>
<accession>A0AA40I1W0</accession>
<dbReference type="GO" id="GO:0006430">
    <property type="term" value="P:lysyl-tRNA aminoacylation"/>
    <property type="evidence" value="ECO:0007669"/>
    <property type="project" value="InterPro"/>
</dbReference>
<dbReference type="GO" id="GO:0005634">
    <property type="term" value="C:nucleus"/>
    <property type="evidence" value="ECO:0007669"/>
    <property type="project" value="TreeGrafter"/>
</dbReference>
<dbReference type="GO" id="GO:0043032">
    <property type="term" value="P:positive regulation of macrophage activation"/>
    <property type="evidence" value="ECO:0007669"/>
    <property type="project" value="TreeGrafter"/>
</dbReference>
<gene>
    <name evidence="6" type="ORF">QTO34_017911</name>
</gene>
<dbReference type="PRINTS" id="PR00982">
    <property type="entry name" value="TRNASYNTHLYS"/>
</dbReference>
<dbReference type="InterPro" id="IPR018149">
    <property type="entry name" value="Lys-tRNA-synth_II_C"/>
</dbReference>
<dbReference type="Gene3D" id="3.30.930.10">
    <property type="entry name" value="Bira Bifunctional Protein, Domain 2"/>
    <property type="match status" value="2"/>
</dbReference>
<dbReference type="SUPFAM" id="SSF55681">
    <property type="entry name" value="Class II aaRS and biotin synthetases"/>
    <property type="match status" value="1"/>
</dbReference>
<keyword evidence="1" id="KW-0436">Ligase</keyword>
<evidence type="ECO:0000313" key="6">
    <source>
        <dbReference type="EMBL" id="KAK1341497.1"/>
    </source>
</evidence>
<feature type="region of interest" description="Disordered" evidence="4">
    <location>
        <begin position="226"/>
        <end position="258"/>
    </location>
</feature>
<dbReference type="InterPro" id="IPR004364">
    <property type="entry name" value="Aa-tRNA-synt_II"/>
</dbReference>
<dbReference type="PANTHER" id="PTHR42918">
    <property type="entry name" value="LYSYL-TRNA SYNTHETASE"/>
    <property type="match status" value="1"/>
</dbReference>
<dbReference type="GO" id="GO:0005829">
    <property type="term" value="C:cytosol"/>
    <property type="evidence" value="ECO:0007669"/>
    <property type="project" value="TreeGrafter"/>
</dbReference>
<dbReference type="AlphaFoldDB" id="A0AA40I1W0"/>
<dbReference type="InterPro" id="IPR045864">
    <property type="entry name" value="aa-tRNA-synth_II/BPL/LPL"/>
</dbReference>
<comment type="caution">
    <text evidence="6">The sequence shown here is derived from an EMBL/GenBank/DDBJ whole genome shotgun (WGS) entry which is preliminary data.</text>
</comment>